<feature type="region of interest" description="Disordered" evidence="2">
    <location>
        <begin position="135"/>
        <end position="159"/>
    </location>
</feature>
<gene>
    <name evidence="3" type="ordered locus">AALP_Aa2g078500</name>
</gene>
<name>A0A087HFZ5_ARAAL</name>
<accession>A0A087HFZ5</accession>
<dbReference type="Gramene" id="KFK41047">
    <property type="protein sequence ID" value="KFK41047"/>
    <property type="gene ID" value="AALP_AA2G078500"/>
</dbReference>
<evidence type="ECO:0000313" key="3">
    <source>
        <dbReference type="EMBL" id="KFK41047.1"/>
    </source>
</evidence>
<sequence length="429" mass="47007">MDKLWRLEPEIGLVTNGDDSRSVVSLAAEKSVADDPPSRGPDVETSGLSHRGNEADDVARIPMSPDLDVHGNDGDAIIGYESSGAPRLDVLGDSGGPFPDADALRRSNEAETMGLQSEGVDYLIPLNDEDPGHLPFLLSSSSSSSLDSRASSAEREDDDVLEECRGPSAFSSCTQRLSCLEKTVEKDCIELVRTSLERRAKPALPAVDPSHVTDMHKALVSGNGHLKKSFSRERIDSAFSAMIIPGKILGRGEKRGSELREAKDGNADLQLRLDEVSERNKILESEALAAQRNKKKLVKLRSRCDKDEKEISSLRAQLSSASDLLTTMVEEAVTTARREMAHRFEEQNCEIDANLELIELLHGLKPPDLSIEIGVLRRREIPIYDAHNVFTGLLASVRKILEILEAPADDVKHVDDDEVEDDDDNDEAD</sequence>
<evidence type="ECO:0000256" key="1">
    <source>
        <dbReference type="SAM" id="Coils"/>
    </source>
</evidence>
<protein>
    <submittedName>
        <fullName evidence="3">Uncharacterized protein</fullName>
    </submittedName>
</protein>
<evidence type="ECO:0000256" key="2">
    <source>
        <dbReference type="SAM" id="MobiDB-lite"/>
    </source>
</evidence>
<feature type="compositionally biased region" description="Low complexity" evidence="2">
    <location>
        <begin position="137"/>
        <end position="151"/>
    </location>
</feature>
<evidence type="ECO:0000313" key="4">
    <source>
        <dbReference type="Proteomes" id="UP000029120"/>
    </source>
</evidence>
<dbReference type="Proteomes" id="UP000029120">
    <property type="component" value="Chromosome 2"/>
</dbReference>
<reference evidence="4" key="1">
    <citation type="journal article" date="2015" name="Nat. Plants">
        <title>Genome expansion of Arabis alpina linked with retrotransposition and reduced symmetric DNA methylation.</title>
        <authorList>
            <person name="Willing E.M."/>
            <person name="Rawat V."/>
            <person name="Mandakova T."/>
            <person name="Maumus F."/>
            <person name="James G.V."/>
            <person name="Nordstroem K.J."/>
            <person name="Becker C."/>
            <person name="Warthmann N."/>
            <person name="Chica C."/>
            <person name="Szarzynska B."/>
            <person name="Zytnicki M."/>
            <person name="Albani M.C."/>
            <person name="Kiefer C."/>
            <person name="Bergonzi S."/>
            <person name="Castaings L."/>
            <person name="Mateos J.L."/>
            <person name="Berns M.C."/>
            <person name="Bujdoso N."/>
            <person name="Piofczyk T."/>
            <person name="de Lorenzo L."/>
            <person name="Barrero-Sicilia C."/>
            <person name="Mateos I."/>
            <person name="Piednoel M."/>
            <person name="Hagmann J."/>
            <person name="Chen-Min-Tao R."/>
            <person name="Iglesias-Fernandez R."/>
            <person name="Schuster S.C."/>
            <person name="Alonso-Blanco C."/>
            <person name="Roudier F."/>
            <person name="Carbonero P."/>
            <person name="Paz-Ares J."/>
            <person name="Davis S.J."/>
            <person name="Pecinka A."/>
            <person name="Quesneville H."/>
            <person name="Colot V."/>
            <person name="Lysak M.A."/>
            <person name="Weigel D."/>
            <person name="Coupland G."/>
            <person name="Schneeberger K."/>
        </authorList>
    </citation>
    <scope>NUCLEOTIDE SEQUENCE [LARGE SCALE GENOMIC DNA]</scope>
    <source>
        <strain evidence="4">cv. Pajares</strain>
    </source>
</reference>
<keyword evidence="1" id="KW-0175">Coiled coil</keyword>
<dbReference type="AlphaFoldDB" id="A0A087HFZ5"/>
<organism evidence="3 4">
    <name type="scientific">Arabis alpina</name>
    <name type="common">Alpine rock-cress</name>
    <dbReference type="NCBI Taxonomy" id="50452"/>
    <lineage>
        <taxon>Eukaryota</taxon>
        <taxon>Viridiplantae</taxon>
        <taxon>Streptophyta</taxon>
        <taxon>Embryophyta</taxon>
        <taxon>Tracheophyta</taxon>
        <taxon>Spermatophyta</taxon>
        <taxon>Magnoliopsida</taxon>
        <taxon>eudicotyledons</taxon>
        <taxon>Gunneridae</taxon>
        <taxon>Pentapetalae</taxon>
        <taxon>rosids</taxon>
        <taxon>malvids</taxon>
        <taxon>Brassicales</taxon>
        <taxon>Brassicaceae</taxon>
        <taxon>Arabideae</taxon>
        <taxon>Arabis</taxon>
    </lineage>
</organism>
<proteinExistence type="predicted"/>
<feature type="coiled-coil region" evidence="1">
    <location>
        <begin position="259"/>
        <end position="317"/>
    </location>
</feature>
<dbReference type="EMBL" id="CM002870">
    <property type="protein sequence ID" value="KFK41047.1"/>
    <property type="molecule type" value="Genomic_DNA"/>
</dbReference>
<keyword evidence="4" id="KW-1185">Reference proteome</keyword>
<feature type="region of interest" description="Disordered" evidence="2">
    <location>
        <begin position="27"/>
        <end position="55"/>
    </location>
</feature>